<evidence type="ECO:0000259" key="8">
    <source>
        <dbReference type="PROSITE" id="PS50928"/>
    </source>
</evidence>
<evidence type="ECO:0000313" key="9">
    <source>
        <dbReference type="EMBL" id="EQD65340.1"/>
    </source>
</evidence>
<evidence type="ECO:0000256" key="6">
    <source>
        <dbReference type="ARBA" id="ARBA00023136"/>
    </source>
</evidence>
<dbReference type="AlphaFoldDB" id="T1CET2"/>
<feature type="transmembrane region" description="Helical" evidence="7">
    <location>
        <begin position="121"/>
        <end position="148"/>
    </location>
</feature>
<comment type="caution">
    <text evidence="9">The sequence shown here is derived from an EMBL/GenBank/DDBJ whole genome shotgun (WGS) entry which is preliminary data.</text>
</comment>
<evidence type="ECO:0000256" key="1">
    <source>
        <dbReference type="ARBA" id="ARBA00004651"/>
    </source>
</evidence>
<dbReference type="PANTHER" id="PTHR30465:SF74">
    <property type="entry name" value="OLIGOPEPTIDE TRANSPORT SYSTEM PERMEASE PROTEIN OPPB"/>
    <property type="match status" value="1"/>
</dbReference>
<evidence type="ECO:0000256" key="4">
    <source>
        <dbReference type="ARBA" id="ARBA00022692"/>
    </source>
</evidence>
<proteinExistence type="predicted"/>
<keyword evidence="2" id="KW-0813">Transport</keyword>
<gene>
    <name evidence="9" type="ORF">B2A_01651</name>
</gene>
<keyword evidence="3" id="KW-1003">Cell membrane</keyword>
<evidence type="ECO:0000256" key="3">
    <source>
        <dbReference type="ARBA" id="ARBA00022475"/>
    </source>
</evidence>
<keyword evidence="4 7" id="KW-0812">Transmembrane</keyword>
<dbReference type="PROSITE" id="PS50928">
    <property type="entry name" value="ABC_TM1"/>
    <property type="match status" value="1"/>
</dbReference>
<name>T1CET2_9ZZZZ</name>
<comment type="subcellular location">
    <subcellularLocation>
        <location evidence="1">Cell membrane</location>
        <topology evidence="1">Multi-pass membrane protein</topology>
    </subcellularLocation>
</comment>
<accession>T1CET2</accession>
<reference evidence="9" key="2">
    <citation type="journal article" date="2014" name="ISME J.">
        <title>Microbial stratification in low pH oxic and suboxic macroscopic growths along an acid mine drainage.</title>
        <authorList>
            <person name="Mendez-Garcia C."/>
            <person name="Mesa V."/>
            <person name="Sprenger R.R."/>
            <person name="Richter M."/>
            <person name="Diez M.S."/>
            <person name="Solano J."/>
            <person name="Bargiela R."/>
            <person name="Golyshina O.V."/>
            <person name="Manteca A."/>
            <person name="Ramos J.L."/>
            <person name="Gallego J.R."/>
            <person name="Llorente I."/>
            <person name="Martins Dos Santos V.A."/>
            <person name="Jensen O.N."/>
            <person name="Pelaez A.I."/>
            <person name="Sanchez J."/>
            <person name="Ferrer M."/>
        </authorList>
    </citation>
    <scope>NUCLEOTIDE SEQUENCE</scope>
</reference>
<evidence type="ECO:0000256" key="2">
    <source>
        <dbReference type="ARBA" id="ARBA00022448"/>
    </source>
</evidence>
<feature type="transmembrane region" description="Helical" evidence="7">
    <location>
        <begin position="160"/>
        <end position="178"/>
    </location>
</feature>
<dbReference type="CDD" id="cd06261">
    <property type="entry name" value="TM_PBP2"/>
    <property type="match status" value="1"/>
</dbReference>
<reference evidence="9" key="1">
    <citation type="submission" date="2013-08" db="EMBL/GenBank/DDBJ databases">
        <authorList>
            <person name="Mendez C."/>
            <person name="Richter M."/>
            <person name="Ferrer M."/>
            <person name="Sanchez J."/>
        </authorList>
    </citation>
    <scope>NUCLEOTIDE SEQUENCE</scope>
</reference>
<protein>
    <submittedName>
        <fullName evidence="9">Oligopeptide transport system permease protein OppB</fullName>
    </submittedName>
</protein>
<dbReference type="PANTHER" id="PTHR30465">
    <property type="entry name" value="INNER MEMBRANE ABC TRANSPORTER"/>
    <property type="match status" value="1"/>
</dbReference>
<feature type="transmembrane region" description="Helical" evidence="7">
    <location>
        <begin position="220"/>
        <end position="242"/>
    </location>
</feature>
<dbReference type="Gene3D" id="1.10.3720.10">
    <property type="entry name" value="MetI-like"/>
    <property type="match status" value="1"/>
</dbReference>
<dbReference type="SUPFAM" id="SSF161098">
    <property type="entry name" value="MetI-like"/>
    <property type="match status" value="1"/>
</dbReference>
<evidence type="ECO:0000256" key="7">
    <source>
        <dbReference type="SAM" id="Phobius"/>
    </source>
</evidence>
<feature type="domain" description="ABC transmembrane type-1" evidence="8">
    <location>
        <begin position="82"/>
        <end position="285"/>
    </location>
</feature>
<feature type="transmembrane region" description="Helical" evidence="7">
    <location>
        <begin position="86"/>
        <end position="109"/>
    </location>
</feature>
<sequence length="295" mass="32226">MPTMLVIITLSFFLLRAAPGGPFDMQRAVPPQVKLNLERMYHLNLPLWQQYLDYLGSILRGDFGPSFVYRGTSVNSMIAQGFPVDLAIGVPALLGALLLGIPLGIVAALRQNSRWDYIPMALAMIGISIPTFVAAPVLILLFAVWLHWLPAGGWSATHPAVLILPALALGLPLIAYAARVMRGSMIEVLNSPYIRTARAKGLPERTVILRHALRPAMLPMVSFLGPAVVNTITGSIVIEEIFALPGIGRFFVDGAMNRDYTLVMGVTVLYGLLIVLFNLIADVLYGILDPRVRFQ</sequence>
<keyword evidence="6 7" id="KW-0472">Membrane</keyword>
<dbReference type="Pfam" id="PF00528">
    <property type="entry name" value="BPD_transp_1"/>
    <property type="match status" value="1"/>
</dbReference>
<organism evidence="9">
    <name type="scientific">mine drainage metagenome</name>
    <dbReference type="NCBI Taxonomy" id="410659"/>
    <lineage>
        <taxon>unclassified sequences</taxon>
        <taxon>metagenomes</taxon>
        <taxon>ecological metagenomes</taxon>
    </lineage>
</organism>
<dbReference type="GO" id="GO:0005886">
    <property type="term" value="C:plasma membrane"/>
    <property type="evidence" value="ECO:0007669"/>
    <property type="project" value="UniProtKB-SubCell"/>
</dbReference>
<dbReference type="NCBIfam" id="NF007008">
    <property type="entry name" value="PRK09471.1"/>
    <property type="match status" value="1"/>
</dbReference>
<dbReference type="InterPro" id="IPR035906">
    <property type="entry name" value="MetI-like_sf"/>
</dbReference>
<dbReference type="EMBL" id="AUZZ01001194">
    <property type="protein sequence ID" value="EQD65340.1"/>
    <property type="molecule type" value="Genomic_DNA"/>
</dbReference>
<feature type="transmembrane region" description="Helical" evidence="7">
    <location>
        <begin position="262"/>
        <end position="288"/>
    </location>
</feature>
<evidence type="ECO:0000256" key="5">
    <source>
        <dbReference type="ARBA" id="ARBA00022989"/>
    </source>
</evidence>
<dbReference type="GO" id="GO:0055085">
    <property type="term" value="P:transmembrane transport"/>
    <property type="evidence" value="ECO:0007669"/>
    <property type="project" value="InterPro"/>
</dbReference>
<keyword evidence="5 7" id="KW-1133">Transmembrane helix</keyword>
<dbReference type="InterPro" id="IPR000515">
    <property type="entry name" value="MetI-like"/>
</dbReference>